<dbReference type="PANTHER" id="PTHR43004:SF19">
    <property type="entry name" value="BINDING MONOOXYGENASE, PUTATIVE (JCVI)-RELATED"/>
    <property type="match status" value="1"/>
</dbReference>
<evidence type="ECO:0000256" key="4">
    <source>
        <dbReference type="ARBA" id="ARBA00022827"/>
    </source>
</evidence>
<dbReference type="STRING" id="1837282.A6F49_08355"/>
<evidence type="ECO:0000313" key="9">
    <source>
        <dbReference type="EMBL" id="OAV61449.1"/>
    </source>
</evidence>
<dbReference type="Gene3D" id="3.40.30.20">
    <property type="match status" value="1"/>
</dbReference>
<dbReference type="SUPFAM" id="SSF51905">
    <property type="entry name" value="FAD/NAD(P)-binding domain"/>
    <property type="match status" value="1"/>
</dbReference>
<keyword evidence="10" id="KW-1185">Reference proteome</keyword>
<dbReference type="OrthoDB" id="4246007at2"/>
<dbReference type="CDD" id="cd02979">
    <property type="entry name" value="PHOX_C"/>
    <property type="match status" value="1"/>
</dbReference>
<evidence type="ECO:0000256" key="1">
    <source>
        <dbReference type="ARBA" id="ARBA00001974"/>
    </source>
</evidence>
<keyword evidence="5" id="KW-0560">Oxidoreductase</keyword>
<comment type="caution">
    <text evidence="9">The sequence shown here is derived from an EMBL/GenBank/DDBJ whole genome shotgun (WGS) entry which is preliminary data.</text>
</comment>
<evidence type="ECO:0000256" key="6">
    <source>
        <dbReference type="SAM" id="MobiDB-lite"/>
    </source>
</evidence>
<feature type="domain" description="FAD-binding" evidence="7">
    <location>
        <begin position="33"/>
        <end position="404"/>
    </location>
</feature>
<dbReference type="Pfam" id="PF07976">
    <property type="entry name" value="Phe_hydrox_dim"/>
    <property type="match status" value="1"/>
</dbReference>
<dbReference type="Pfam" id="PF01494">
    <property type="entry name" value="FAD_binding_3"/>
    <property type="match status" value="1"/>
</dbReference>
<keyword evidence="3" id="KW-0285">Flavoprotein</keyword>
<keyword evidence="9" id="KW-0503">Monooxygenase</keyword>
<organism evidence="9 10">
    <name type="scientific">Enteractinococcus helveticum</name>
    <dbReference type="NCBI Taxonomy" id="1837282"/>
    <lineage>
        <taxon>Bacteria</taxon>
        <taxon>Bacillati</taxon>
        <taxon>Actinomycetota</taxon>
        <taxon>Actinomycetes</taxon>
        <taxon>Micrococcales</taxon>
        <taxon>Micrococcaceae</taxon>
    </lineage>
</organism>
<dbReference type="AlphaFoldDB" id="A0A1B7M052"/>
<dbReference type="EMBL" id="LXEY01000016">
    <property type="protein sequence ID" value="OAV61449.1"/>
    <property type="molecule type" value="Genomic_DNA"/>
</dbReference>
<evidence type="ECO:0000256" key="3">
    <source>
        <dbReference type="ARBA" id="ARBA00022630"/>
    </source>
</evidence>
<evidence type="ECO:0000313" key="10">
    <source>
        <dbReference type="Proteomes" id="UP000078292"/>
    </source>
</evidence>
<dbReference type="Gene3D" id="3.30.9.10">
    <property type="entry name" value="D-Amino Acid Oxidase, subunit A, domain 2"/>
    <property type="match status" value="1"/>
</dbReference>
<proteinExistence type="inferred from homology"/>
<comment type="cofactor">
    <cofactor evidence="1">
        <name>FAD</name>
        <dbReference type="ChEBI" id="CHEBI:57692"/>
    </cofactor>
</comment>
<dbReference type="NCBIfam" id="NF006144">
    <property type="entry name" value="PRK08294.1"/>
    <property type="match status" value="1"/>
</dbReference>
<dbReference type="GO" id="GO:0071949">
    <property type="term" value="F:FAD binding"/>
    <property type="evidence" value="ECO:0007669"/>
    <property type="project" value="InterPro"/>
</dbReference>
<dbReference type="InterPro" id="IPR036249">
    <property type="entry name" value="Thioredoxin-like_sf"/>
</dbReference>
<dbReference type="InterPro" id="IPR002938">
    <property type="entry name" value="FAD-bd"/>
</dbReference>
<accession>A0A1B7M052</accession>
<dbReference type="InterPro" id="IPR012941">
    <property type="entry name" value="Phe_hydrox_C_dim_dom"/>
</dbReference>
<dbReference type="PANTHER" id="PTHR43004">
    <property type="entry name" value="TRK SYSTEM POTASSIUM UPTAKE PROTEIN"/>
    <property type="match status" value="1"/>
</dbReference>
<dbReference type="PRINTS" id="PR00420">
    <property type="entry name" value="RNGMNOXGNASE"/>
</dbReference>
<name>A0A1B7M052_9MICC</name>
<dbReference type="GO" id="GO:0016709">
    <property type="term" value="F:oxidoreductase activity, acting on paired donors, with incorporation or reduction of molecular oxygen, NAD(P)H as one donor, and incorporation of one atom of oxygen"/>
    <property type="evidence" value="ECO:0007669"/>
    <property type="project" value="UniProtKB-ARBA"/>
</dbReference>
<dbReference type="InterPro" id="IPR038220">
    <property type="entry name" value="PHOX_C_sf"/>
</dbReference>
<evidence type="ECO:0000256" key="5">
    <source>
        <dbReference type="ARBA" id="ARBA00023002"/>
    </source>
</evidence>
<evidence type="ECO:0000259" key="8">
    <source>
        <dbReference type="Pfam" id="PF07976"/>
    </source>
</evidence>
<dbReference type="RefSeq" id="WP_043057662.1">
    <property type="nucleotide sequence ID" value="NZ_LXEY01000016.1"/>
</dbReference>
<dbReference type="InterPro" id="IPR050641">
    <property type="entry name" value="RIFMO-like"/>
</dbReference>
<keyword evidence="4" id="KW-0274">FAD</keyword>
<reference evidence="9 10" key="1">
    <citation type="submission" date="2016-04" db="EMBL/GenBank/DDBJ databases">
        <title>First whole genome shotgun sequence of the bacterium Enteractinococcus sp. strain UASWS1574.</title>
        <authorList>
            <person name="Crovadore J."/>
            <person name="Chablais R."/>
            <person name="Lefort F."/>
        </authorList>
    </citation>
    <scope>NUCLEOTIDE SEQUENCE [LARGE SCALE GENOMIC DNA]</scope>
    <source>
        <strain evidence="9 10">UASWS1574</strain>
    </source>
</reference>
<dbReference type="SUPFAM" id="SSF52833">
    <property type="entry name" value="Thioredoxin-like"/>
    <property type="match status" value="1"/>
</dbReference>
<dbReference type="SUPFAM" id="SSF54373">
    <property type="entry name" value="FAD-linked reductases, C-terminal domain"/>
    <property type="match status" value="1"/>
</dbReference>
<dbReference type="Gene3D" id="3.50.50.60">
    <property type="entry name" value="FAD/NAD(P)-binding domain"/>
    <property type="match status" value="1"/>
</dbReference>
<evidence type="ECO:0000256" key="2">
    <source>
        <dbReference type="ARBA" id="ARBA00007801"/>
    </source>
</evidence>
<sequence length="631" mass="70286">MQFHHHGYVSTQPRVQPAAGTGLNRPEELPDTMDVLIVGSGPAGMTTAATLSSYPDVHTRLVERRDGRLVLGQADGIQARSVETFNYFGFSDEITNEAYWLTEMNFWTPDEQNPENISRTSRELDDPTGISEFKHLVVNQARVLDYFAEFAERSPSRLKPDYGYEFVSQEVDETHEYPIEVALKITAGPQEGEIRRVRTKYLIGSDGAHSKVRKSIGRVPIGDKSDHAWGVMDVLVESNFPDIRTKCSIHSHDGGSILLIPREGGFLVRFYVDLGDVDPDDGGKVRETPLQEIIDRANKILHPYTVDVKEVAWWSVYEVGHRVTDKFDDVDAGQEDEKNPRIFVTGDACHTHSAKAGQGMNVSIQDGFNLGWKIGQVLSGYSDPSLLHTYSGERQEIAQNLIDFDKEWSGLMAAKPEDLPSPDYVAKFYTKTFEFPSGFMTEYKPSPLTTNNAHQDLAQGYTIGKRFKSAKVSRVSDTNPVELGHLHEADGRWRIYVFGDDKASTDAANGANTFGEWLGSDANSPILKYTRNGCDINSVFDVKVIYQQPKEEIELMETPSIFRPVVGPFQITDLNQVFGILADDSIFDAREISKDGAVIVVRPDGYVSTVQPLDATGAIAELFDGIFTPQN</sequence>
<evidence type="ECO:0000259" key="7">
    <source>
        <dbReference type="Pfam" id="PF01494"/>
    </source>
</evidence>
<dbReference type="Proteomes" id="UP000078292">
    <property type="component" value="Unassembled WGS sequence"/>
</dbReference>
<feature type="region of interest" description="Disordered" evidence="6">
    <location>
        <begin position="1"/>
        <end position="28"/>
    </location>
</feature>
<comment type="similarity">
    <text evidence="2">Belongs to the PheA/TfdB FAD monooxygenase family.</text>
</comment>
<dbReference type="InterPro" id="IPR036188">
    <property type="entry name" value="FAD/NAD-bd_sf"/>
</dbReference>
<feature type="domain" description="Phenol hydroxylase-like C-terminal dimerisation" evidence="8">
    <location>
        <begin position="441"/>
        <end position="630"/>
    </location>
</feature>
<protein>
    <submittedName>
        <fullName evidence="9">Phenol 2-monooxygenase</fullName>
    </submittedName>
</protein>
<gene>
    <name evidence="9" type="ORF">A6F49_08355</name>
</gene>